<dbReference type="EMBL" id="SZYD01000005">
    <property type="protein sequence ID" value="KAD6119244.1"/>
    <property type="molecule type" value="Genomic_DNA"/>
</dbReference>
<gene>
    <name evidence="1" type="ORF">E3N88_10515</name>
</gene>
<comment type="caution">
    <text evidence="1">The sequence shown here is derived from an EMBL/GenBank/DDBJ whole genome shotgun (WGS) entry which is preliminary data.</text>
</comment>
<name>A0A5N6PCU0_9ASTR</name>
<dbReference type="Proteomes" id="UP000326396">
    <property type="component" value="Linkage Group LG13"/>
</dbReference>
<sequence>MNLRTRSRTAGDRDDFVPRFGTGDLDRGTWGIVSLWPPQEVEGSNIVDKCFKVKQLKNEDVIGAIFDLSQRTRVIAYRGWFLMTGATIHASSDLDDIEMPDTESVQDSNII</sequence>
<dbReference type="AlphaFoldDB" id="A0A5N6PCU0"/>
<keyword evidence="2" id="KW-1185">Reference proteome</keyword>
<reference evidence="1 2" key="1">
    <citation type="submission" date="2019-05" db="EMBL/GenBank/DDBJ databases">
        <title>Mikania micrantha, genome provides insights into the molecular mechanism of rapid growth.</title>
        <authorList>
            <person name="Liu B."/>
        </authorList>
    </citation>
    <scope>NUCLEOTIDE SEQUENCE [LARGE SCALE GENOMIC DNA]</scope>
    <source>
        <strain evidence="1">NLD-2019</strain>
        <tissue evidence="1">Leaf</tissue>
    </source>
</reference>
<accession>A0A5N6PCU0</accession>
<evidence type="ECO:0000313" key="1">
    <source>
        <dbReference type="EMBL" id="KAD6119244.1"/>
    </source>
</evidence>
<protein>
    <submittedName>
        <fullName evidence="1">Uncharacterized protein</fullName>
    </submittedName>
</protein>
<proteinExistence type="predicted"/>
<evidence type="ECO:0000313" key="2">
    <source>
        <dbReference type="Proteomes" id="UP000326396"/>
    </source>
</evidence>
<organism evidence="1 2">
    <name type="scientific">Mikania micrantha</name>
    <name type="common">bitter vine</name>
    <dbReference type="NCBI Taxonomy" id="192012"/>
    <lineage>
        <taxon>Eukaryota</taxon>
        <taxon>Viridiplantae</taxon>
        <taxon>Streptophyta</taxon>
        <taxon>Embryophyta</taxon>
        <taxon>Tracheophyta</taxon>
        <taxon>Spermatophyta</taxon>
        <taxon>Magnoliopsida</taxon>
        <taxon>eudicotyledons</taxon>
        <taxon>Gunneridae</taxon>
        <taxon>Pentapetalae</taxon>
        <taxon>asterids</taxon>
        <taxon>campanulids</taxon>
        <taxon>Asterales</taxon>
        <taxon>Asteraceae</taxon>
        <taxon>Asteroideae</taxon>
        <taxon>Heliantheae alliance</taxon>
        <taxon>Eupatorieae</taxon>
        <taxon>Mikania</taxon>
    </lineage>
</organism>